<evidence type="ECO:0000256" key="4">
    <source>
        <dbReference type="ARBA" id="ARBA00022737"/>
    </source>
</evidence>
<evidence type="ECO:0000256" key="1">
    <source>
        <dbReference type="ARBA" id="ARBA00009552"/>
    </source>
</evidence>
<dbReference type="Pfam" id="PF00560">
    <property type="entry name" value="LRR_1"/>
    <property type="match status" value="2"/>
</dbReference>
<evidence type="ECO:0000313" key="5">
    <source>
        <dbReference type="Ensembl" id="ENSOGAP00000008580.2"/>
    </source>
</evidence>
<name>H0X0V8_OTOGA</name>
<keyword evidence="3" id="KW-0433">Leucine-rich repeat</keyword>
<dbReference type="AlphaFoldDB" id="H0X0V8"/>
<dbReference type="SUPFAM" id="SSF52047">
    <property type="entry name" value="RNI-like"/>
    <property type="match status" value="1"/>
</dbReference>
<dbReference type="GeneTree" id="ENSGT01030000234531"/>
<evidence type="ECO:0000256" key="3">
    <source>
        <dbReference type="ARBA" id="ARBA00022614"/>
    </source>
</evidence>
<dbReference type="GO" id="GO:0045892">
    <property type="term" value="P:negative regulation of DNA-templated transcription"/>
    <property type="evidence" value="ECO:0007669"/>
    <property type="project" value="InterPro"/>
</dbReference>
<dbReference type="PIRSF" id="PIRSF038286">
    <property type="entry name" value="PRAME"/>
    <property type="match status" value="1"/>
</dbReference>
<dbReference type="InterPro" id="IPR050694">
    <property type="entry name" value="LRRC14/PRAME"/>
</dbReference>
<dbReference type="eggNOG" id="ENOG502RU3K">
    <property type="taxonomic scope" value="Eukaryota"/>
</dbReference>
<dbReference type="InParanoid" id="H0X0V8"/>
<reference evidence="5" key="2">
    <citation type="submission" date="2025-08" db="UniProtKB">
        <authorList>
            <consortium name="Ensembl"/>
        </authorList>
    </citation>
    <scope>IDENTIFICATION</scope>
</reference>
<dbReference type="GO" id="GO:0005737">
    <property type="term" value="C:cytoplasm"/>
    <property type="evidence" value="ECO:0007669"/>
    <property type="project" value="TreeGrafter"/>
</dbReference>
<dbReference type="GO" id="GO:0045596">
    <property type="term" value="P:negative regulation of cell differentiation"/>
    <property type="evidence" value="ECO:0007669"/>
    <property type="project" value="InterPro"/>
</dbReference>
<dbReference type="Proteomes" id="UP000005225">
    <property type="component" value="Unassembled WGS sequence"/>
</dbReference>
<dbReference type="HOGENOM" id="CLU_039635_2_1_1"/>
<dbReference type="EMBL" id="AAQR03184650">
    <property type="status" value="NOT_ANNOTATED_CDS"/>
    <property type="molecule type" value="Genomic_DNA"/>
</dbReference>
<evidence type="ECO:0000256" key="2">
    <source>
        <dbReference type="ARBA" id="ARBA00014228"/>
    </source>
</evidence>
<comment type="similarity">
    <text evidence="1">Belongs to the PRAME family. LRRC14 subfamily.</text>
</comment>
<gene>
    <name evidence="5" type="primary">LOC100960253</name>
</gene>
<dbReference type="GO" id="GO:0008284">
    <property type="term" value="P:positive regulation of cell population proliferation"/>
    <property type="evidence" value="ECO:0007669"/>
    <property type="project" value="InterPro"/>
</dbReference>
<dbReference type="Gene3D" id="3.80.10.10">
    <property type="entry name" value="Ribonuclease Inhibitor"/>
    <property type="match status" value="1"/>
</dbReference>
<reference evidence="6" key="1">
    <citation type="submission" date="2011-03" db="EMBL/GenBank/DDBJ databases">
        <title>Version 3 of the genome sequence of Otolemur garnettii (Bushbaby).</title>
        <authorList>
            <consortium name="The Broad Institute Genome Sequencing Platform"/>
            <person name="Di Palma F."/>
            <person name="Johnson J."/>
            <person name="Lander E.S."/>
            <person name="Lindblad-Toh K."/>
            <person name="Jaffe D.B."/>
            <person name="Gnerre S."/>
            <person name="MacCallum I."/>
            <person name="Przybylski D."/>
            <person name="Ribeiro F.J."/>
            <person name="Burton J.N."/>
            <person name="Walker B.J."/>
            <person name="Sharpe T."/>
            <person name="Hall G."/>
        </authorList>
    </citation>
    <scope>NUCLEOTIDE SEQUENCE [LARGE SCALE GENOMIC DNA]</scope>
</reference>
<keyword evidence="6" id="KW-1185">Reference proteome</keyword>
<dbReference type="OMA" id="RADMQWR"/>
<reference evidence="5" key="3">
    <citation type="submission" date="2025-09" db="UniProtKB">
        <authorList>
            <consortium name="Ensembl"/>
        </authorList>
    </citation>
    <scope>IDENTIFICATION</scope>
</reference>
<protein>
    <recommendedName>
        <fullName evidence="2">Leucine-rich repeat-containing protein 14</fullName>
    </recommendedName>
</protein>
<dbReference type="GO" id="GO:0043066">
    <property type="term" value="P:negative regulation of apoptotic process"/>
    <property type="evidence" value="ECO:0007669"/>
    <property type="project" value="InterPro"/>
</dbReference>
<sequence length="476" mass="53068">TEMSNPAPPKLLELAAHSLLNNEASVLPALEEFTIDLFPPLLTAAFARGHKKALKALVQAWPFPFLRLGSLIVQWPNQDSLQAVLDGLGTSSAPSACPRKSELRVLDLTLNFEQVQSKGASEALARFPFWLPSTVKAEMPQATTKPKPVEDSRKGLKQPWETVELHIDLFLRGPFKLDTFLSSLLTKVERSHGSLRLCCRKLHIEEMPFNSLIGILKTLELDFIQELEVFDWFRALSEQSLFATQLGRICNLRSLKLAYYHWAFPPEGEQSSSCFLSQLSKLGHLQKLHLSYSYLSGNLHQVLRCLQAPLHALEIRSCTLLDTDITYLSQSLHATCLRKLDLSGNNLSYMVPGPLETLLAKVSGTLQHLDLNHCRLKDAHLSAILPALCCCSHLGSLGLSDNPVSRAGLLSLLEHTAGLMELKRVLYPIPIECCVYLHGLSWGPVNKGRLCQVQAEMQRLLQAVQRADMQWSPPLP</sequence>
<dbReference type="PANTHER" id="PTHR14224:SF95">
    <property type="entry name" value="MELANOMA ANTIGEN PREFERENTIALLY EXPRESSED IN TUMORS-LIKE"/>
    <property type="match status" value="1"/>
</dbReference>
<proteinExistence type="inferred from homology"/>
<dbReference type="InterPro" id="IPR026271">
    <property type="entry name" value="PRAME"/>
</dbReference>
<accession>H0X0V8</accession>
<dbReference type="InterPro" id="IPR032675">
    <property type="entry name" value="LRR_dom_sf"/>
</dbReference>
<organism evidence="5 6">
    <name type="scientific">Otolemur garnettii</name>
    <name type="common">Small-eared galago</name>
    <name type="synonym">Garnett's greater bushbaby</name>
    <dbReference type="NCBI Taxonomy" id="30611"/>
    <lineage>
        <taxon>Eukaryota</taxon>
        <taxon>Metazoa</taxon>
        <taxon>Chordata</taxon>
        <taxon>Craniata</taxon>
        <taxon>Vertebrata</taxon>
        <taxon>Euteleostomi</taxon>
        <taxon>Mammalia</taxon>
        <taxon>Eutheria</taxon>
        <taxon>Euarchontoglires</taxon>
        <taxon>Primates</taxon>
        <taxon>Strepsirrhini</taxon>
        <taxon>Lorisiformes</taxon>
        <taxon>Galagidae</taxon>
        <taxon>Otolemur</taxon>
    </lineage>
</organism>
<dbReference type="InterPro" id="IPR001611">
    <property type="entry name" value="Leu-rich_rpt"/>
</dbReference>
<dbReference type="STRING" id="30611.ENSOGAP00000008580"/>
<dbReference type="FunFam" id="3.80.10.10:FF:000743">
    <property type="entry name" value="Uncharacterized protein"/>
    <property type="match status" value="1"/>
</dbReference>
<dbReference type="Ensembl" id="ENSOGAT00000009594.2">
    <property type="protein sequence ID" value="ENSOGAP00000008580.2"/>
    <property type="gene ID" value="ENSOGAG00000009592.2"/>
</dbReference>
<evidence type="ECO:0000313" key="6">
    <source>
        <dbReference type="Proteomes" id="UP000005225"/>
    </source>
</evidence>
<keyword evidence="4" id="KW-0677">Repeat</keyword>
<dbReference type="PANTHER" id="PTHR14224">
    <property type="entry name" value="SIMILAR TO PREFERENTIALLY EXPRESSED ANTIGEN IN MELANOMA-LIKE 3"/>
    <property type="match status" value="1"/>
</dbReference>